<dbReference type="EMBL" id="WUUL01000021">
    <property type="protein sequence ID" value="MXQ55870.1"/>
    <property type="molecule type" value="Genomic_DNA"/>
</dbReference>
<dbReference type="GO" id="GO:0016740">
    <property type="term" value="F:transferase activity"/>
    <property type="evidence" value="ECO:0007669"/>
    <property type="project" value="UniProtKB-KW"/>
</dbReference>
<dbReference type="Pfam" id="PF01636">
    <property type="entry name" value="APH"/>
    <property type="match status" value="1"/>
</dbReference>
<dbReference type="Gene3D" id="3.90.1200.10">
    <property type="match status" value="1"/>
</dbReference>
<dbReference type="GO" id="GO:0042601">
    <property type="term" value="C:endospore-forming forespore"/>
    <property type="evidence" value="ECO:0007669"/>
    <property type="project" value="TreeGrafter"/>
</dbReference>
<evidence type="ECO:0000259" key="1">
    <source>
        <dbReference type="Pfam" id="PF01636"/>
    </source>
</evidence>
<dbReference type="RefSeq" id="WP_160803222.1">
    <property type="nucleotide sequence ID" value="NZ_WUUL01000021.1"/>
</dbReference>
<organism evidence="2 3">
    <name type="scientific">Shimazuella alba</name>
    <dbReference type="NCBI Taxonomy" id="2690964"/>
    <lineage>
        <taxon>Bacteria</taxon>
        <taxon>Bacillati</taxon>
        <taxon>Bacillota</taxon>
        <taxon>Bacilli</taxon>
        <taxon>Bacillales</taxon>
        <taxon>Thermoactinomycetaceae</taxon>
        <taxon>Shimazuella</taxon>
    </lineage>
</organism>
<dbReference type="InterPro" id="IPR047175">
    <property type="entry name" value="CotS-like"/>
</dbReference>
<dbReference type="SUPFAM" id="SSF56112">
    <property type="entry name" value="Protein kinase-like (PK-like)"/>
    <property type="match status" value="1"/>
</dbReference>
<dbReference type="Gene3D" id="3.30.200.20">
    <property type="entry name" value="Phosphorylase Kinase, domain 1"/>
    <property type="match status" value="1"/>
</dbReference>
<dbReference type="PANTHER" id="PTHR39179:SF3">
    <property type="entry name" value="COTS-RELATED PROTEIN"/>
    <property type="match status" value="1"/>
</dbReference>
<evidence type="ECO:0000313" key="3">
    <source>
        <dbReference type="Proteomes" id="UP000430692"/>
    </source>
</evidence>
<dbReference type="InterPro" id="IPR011009">
    <property type="entry name" value="Kinase-like_dom_sf"/>
</dbReference>
<dbReference type="AlphaFoldDB" id="A0A6I4W0V3"/>
<dbReference type="PANTHER" id="PTHR39179">
    <property type="entry name" value="SPORE COAT PROTEIN I"/>
    <property type="match status" value="1"/>
</dbReference>
<sequence length="310" mass="36060">MWEVIHAYGWNPTSVQHRGGVWEVVEQDQKYALKESRVPREKLYVLHQMLEQVRAAGYQHLLPWVPTEDGETIVSAYGSNWYATPWKELADEHISATELAASLGCFHRLAEPVAAKYPKLHQVMNLDTKNSWKEREAKVLDWQSSLEENETKISQKSANLPKNSFSFAIRGLDRFVNTEKGVAPRYTICHQRIHSSNVLTSEDGLYWIDFDHAELDTPIKDLATLIHRNPEESPAEILAAYEQENKLLPKEKRLLAIFLSYPERLVRAAERKEEVVDIPREFSHIQECQKLVKKLWPSKKKPRSRQKRNR</sequence>
<name>A0A6I4W0V3_9BACL</name>
<evidence type="ECO:0000313" key="2">
    <source>
        <dbReference type="EMBL" id="MXQ55870.1"/>
    </source>
</evidence>
<dbReference type="Proteomes" id="UP000430692">
    <property type="component" value="Unassembled WGS sequence"/>
</dbReference>
<keyword evidence="2" id="KW-0808">Transferase</keyword>
<feature type="domain" description="Aminoglycoside phosphotransferase" evidence="1">
    <location>
        <begin position="21"/>
        <end position="246"/>
    </location>
</feature>
<dbReference type="InterPro" id="IPR002575">
    <property type="entry name" value="Aminoglycoside_PTrfase"/>
</dbReference>
<comment type="caution">
    <text evidence="2">The sequence shown here is derived from an EMBL/GenBank/DDBJ whole genome shotgun (WGS) entry which is preliminary data.</text>
</comment>
<keyword evidence="3" id="KW-1185">Reference proteome</keyword>
<reference evidence="2 3" key="1">
    <citation type="submission" date="2019-12" db="EMBL/GenBank/DDBJ databases">
        <title>Whole-genome analyses of novel actinobacteria.</title>
        <authorList>
            <person name="Sahin N."/>
            <person name="Saygin H."/>
        </authorList>
    </citation>
    <scope>NUCLEOTIDE SEQUENCE [LARGE SCALE GENOMIC DNA]</scope>
    <source>
        <strain evidence="2 3">KC615</strain>
    </source>
</reference>
<protein>
    <submittedName>
        <fullName evidence="2">Phosphotransferase</fullName>
    </submittedName>
</protein>
<gene>
    <name evidence="2" type="ORF">GSM42_19505</name>
</gene>
<accession>A0A6I4W0V3</accession>
<proteinExistence type="predicted"/>